<dbReference type="EMBL" id="JAAVTK010000008">
    <property type="protein sequence ID" value="NKI90274.1"/>
    <property type="molecule type" value="Genomic_DNA"/>
</dbReference>
<name>A0ABX1HJ23_9BACT</name>
<evidence type="ECO:0000313" key="2">
    <source>
        <dbReference type="Proteomes" id="UP000717634"/>
    </source>
</evidence>
<evidence type="ECO:0000313" key="1">
    <source>
        <dbReference type="EMBL" id="NKI90274.1"/>
    </source>
</evidence>
<protein>
    <submittedName>
        <fullName evidence="1">Uncharacterized protein</fullName>
    </submittedName>
</protein>
<proteinExistence type="predicted"/>
<comment type="caution">
    <text evidence="1">The sequence shown here is derived from an EMBL/GenBank/DDBJ whole genome shotgun (WGS) entry which is preliminary data.</text>
</comment>
<organism evidence="1 2">
    <name type="scientific">Hymenobacter artigasi</name>
    <dbReference type="NCBI Taxonomy" id="2719616"/>
    <lineage>
        <taxon>Bacteria</taxon>
        <taxon>Pseudomonadati</taxon>
        <taxon>Bacteroidota</taxon>
        <taxon>Cytophagia</taxon>
        <taxon>Cytophagales</taxon>
        <taxon>Hymenobacteraceae</taxon>
        <taxon>Hymenobacter</taxon>
    </lineage>
</organism>
<reference evidence="1 2" key="1">
    <citation type="submission" date="2020-03" db="EMBL/GenBank/DDBJ databases">
        <title>Genomic Encyclopedia of Type Strains, Phase IV (KMG-V): Genome sequencing to study the core and pangenomes of soil and plant-associated prokaryotes.</title>
        <authorList>
            <person name="Whitman W."/>
        </authorList>
    </citation>
    <scope>NUCLEOTIDE SEQUENCE [LARGE SCALE GENOMIC DNA]</scope>
    <source>
        <strain evidence="1 2">1B</strain>
    </source>
</reference>
<dbReference type="RefSeq" id="WP_168673879.1">
    <property type="nucleotide sequence ID" value="NZ_JAAVTK010000008.1"/>
</dbReference>
<dbReference type="Proteomes" id="UP000717634">
    <property type="component" value="Unassembled WGS sequence"/>
</dbReference>
<accession>A0ABX1HJ23</accession>
<keyword evidence="2" id="KW-1185">Reference proteome</keyword>
<gene>
    <name evidence="1" type="ORF">HBN54_002874</name>
</gene>
<sequence>MLARRAGRLVPEHVGQQSPAELGFAKGIVGYFGVVGQPGLQLPQDNEQVVGRLVEAPHRVVDLGAQGGAAHFQRLGAFEQPEGQLFGQHGILGHEAG</sequence>